<dbReference type="Gene3D" id="1.25.50.20">
    <property type="match status" value="2"/>
</dbReference>
<evidence type="ECO:0000313" key="10">
    <source>
        <dbReference type="Proteomes" id="UP000035642"/>
    </source>
</evidence>
<protein>
    <submittedName>
        <fullName evidence="11">Peptidase_M1 domain-containing protein</fullName>
    </submittedName>
</protein>
<reference evidence="10" key="1">
    <citation type="submission" date="2012-09" db="EMBL/GenBank/DDBJ databases">
        <authorList>
            <person name="Martin A.A."/>
        </authorList>
    </citation>
    <scope>NUCLEOTIDE SEQUENCE</scope>
</reference>
<dbReference type="WBParaSite" id="ACAC_0000907201-mRNA-1">
    <property type="protein sequence ID" value="ACAC_0000907201-mRNA-1"/>
    <property type="gene ID" value="ACAC_0000907201"/>
</dbReference>
<dbReference type="InterPro" id="IPR014782">
    <property type="entry name" value="Peptidase_M1_dom"/>
</dbReference>
<dbReference type="AlphaFoldDB" id="A0A158PA65"/>
<keyword evidence="7" id="KW-0482">Metalloprotease</keyword>
<keyword evidence="6" id="KW-0862">Zinc</keyword>
<accession>A0A158PA65</accession>
<reference evidence="11" key="2">
    <citation type="submission" date="2016-04" db="UniProtKB">
        <authorList>
            <consortium name="WormBaseParasite"/>
        </authorList>
    </citation>
    <scope>IDENTIFICATION</scope>
</reference>
<evidence type="ECO:0000256" key="7">
    <source>
        <dbReference type="ARBA" id="ARBA00023049"/>
    </source>
</evidence>
<evidence type="ECO:0000256" key="4">
    <source>
        <dbReference type="ARBA" id="ARBA00022723"/>
    </source>
</evidence>
<dbReference type="InterPro" id="IPR024571">
    <property type="entry name" value="ERAP1-like_C_dom"/>
</dbReference>
<evidence type="ECO:0000256" key="6">
    <source>
        <dbReference type="ARBA" id="ARBA00022833"/>
    </source>
</evidence>
<evidence type="ECO:0000256" key="3">
    <source>
        <dbReference type="ARBA" id="ARBA00022670"/>
    </source>
</evidence>
<dbReference type="Proteomes" id="UP000035642">
    <property type="component" value="Unassembled WGS sequence"/>
</dbReference>
<dbReference type="STRING" id="6313.A0A158PA65"/>
<organism evidence="10 11">
    <name type="scientific">Angiostrongylus cantonensis</name>
    <name type="common">Rat lungworm</name>
    <dbReference type="NCBI Taxonomy" id="6313"/>
    <lineage>
        <taxon>Eukaryota</taxon>
        <taxon>Metazoa</taxon>
        <taxon>Ecdysozoa</taxon>
        <taxon>Nematoda</taxon>
        <taxon>Chromadorea</taxon>
        <taxon>Rhabditida</taxon>
        <taxon>Rhabditina</taxon>
        <taxon>Rhabditomorpha</taxon>
        <taxon>Strongyloidea</taxon>
        <taxon>Metastrongylidae</taxon>
        <taxon>Angiostrongylus</taxon>
    </lineage>
</organism>
<comment type="similarity">
    <text evidence="2">Belongs to the peptidase M1 family.</text>
</comment>
<keyword evidence="4" id="KW-0479">Metal-binding</keyword>
<evidence type="ECO:0000256" key="1">
    <source>
        <dbReference type="ARBA" id="ARBA00001947"/>
    </source>
</evidence>
<dbReference type="GO" id="GO:0016020">
    <property type="term" value="C:membrane"/>
    <property type="evidence" value="ECO:0007669"/>
    <property type="project" value="TreeGrafter"/>
</dbReference>
<feature type="domain" description="Peptidase M1 membrane alanine aminopeptidase" evidence="8">
    <location>
        <begin position="42"/>
        <end position="205"/>
    </location>
</feature>
<dbReference type="GO" id="GO:0005615">
    <property type="term" value="C:extracellular space"/>
    <property type="evidence" value="ECO:0007669"/>
    <property type="project" value="TreeGrafter"/>
</dbReference>
<dbReference type="SUPFAM" id="SSF55486">
    <property type="entry name" value="Metalloproteases ('zincins'), catalytic domain"/>
    <property type="match status" value="1"/>
</dbReference>
<dbReference type="Pfam" id="PF01433">
    <property type="entry name" value="Peptidase_M1"/>
    <property type="match status" value="1"/>
</dbReference>
<dbReference type="GO" id="GO:0008270">
    <property type="term" value="F:zinc ion binding"/>
    <property type="evidence" value="ECO:0007669"/>
    <property type="project" value="InterPro"/>
</dbReference>
<keyword evidence="3" id="KW-0645">Protease</keyword>
<dbReference type="InterPro" id="IPR050344">
    <property type="entry name" value="Peptidase_M1_aminopeptidases"/>
</dbReference>
<proteinExistence type="inferred from homology"/>
<dbReference type="GO" id="GO:0042277">
    <property type="term" value="F:peptide binding"/>
    <property type="evidence" value="ECO:0007669"/>
    <property type="project" value="TreeGrafter"/>
</dbReference>
<dbReference type="Pfam" id="PF11838">
    <property type="entry name" value="ERAP1_C"/>
    <property type="match status" value="1"/>
</dbReference>
<evidence type="ECO:0000259" key="9">
    <source>
        <dbReference type="Pfam" id="PF11838"/>
    </source>
</evidence>
<evidence type="ECO:0000256" key="2">
    <source>
        <dbReference type="ARBA" id="ARBA00010136"/>
    </source>
</evidence>
<dbReference type="InterPro" id="IPR001930">
    <property type="entry name" value="Peptidase_M1"/>
</dbReference>
<evidence type="ECO:0000313" key="11">
    <source>
        <dbReference type="WBParaSite" id="ACAC_0000907201-mRNA-1"/>
    </source>
</evidence>
<dbReference type="GO" id="GO:0043171">
    <property type="term" value="P:peptide catabolic process"/>
    <property type="evidence" value="ECO:0007669"/>
    <property type="project" value="TreeGrafter"/>
</dbReference>
<dbReference type="Gene3D" id="1.10.390.10">
    <property type="entry name" value="Neutral Protease Domain 2"/>
    <property type="match status" value="1"/>
</dbReference>
<feature type="domain" description="ERAP1-like C-terminal" evidence="9">
    <location>
        <begin position="413"/>
        <end position="513"/>
    </location>
</feature>
<name>A0A158PA65_ANGCA</name>
<dbReference type="PANTHER" id="PTHR11533:SF299">
    <property type="entry name" value="AMINOPEPTIDASE"/>
    <property type="match status" value="1"/>
</dbReference>
<dbReference type="PRINTS" id="PR00756">
    <property type="entry name" value="ALADIPTASE"/>
</dbReference>
<dbReference type="InterPro" id="IPR027268">
    <property type="entry name" value="Peptidase_M4/M1_CTD_sf"/>
</dbReference>
<dbReference type="GO" id="GO:0006508">
    <property type="term" value="P:proteolysis"/>
    <property type="evidence" value="ECO:0007669"/>
    <property type="project" value="UniProtKB-KW"/>
</dbReference>
<dbReference type="GO" id="GO:0070006">
    <property type="term" value="F:metalloaminopeptidase activity"/>
    <property type="evidence" value="ECO:0007669"/>
    <property type="project" value="TreeGrafter"/>
</dbReference>
<evidence type="ECO:0000259" key="8">
    <source>
        <dbReference type="Pfam" id="PF01433"/>
    </source>
</evidence>
<comment type="cofactor">
    <cofactor evidence="1">
        <name>Zn(2+)</name>
        <dbReference type="ChEBI" id="CHEBI:29105"/>
    </cofactor>
</comment>
<keyword evidence="10" id="KW-1185">Reference proteome</keyword>
<evidence type="ECO:0000256" key="5">
    <source>
        <dbReference type="ARBA" id="ARBA00022801"/>
    </source>
</evidence>
<dbReference type="GO" id="GO:0005737">
    <property type="term" value="C:cytoplasm"/>
    <property type="evidence" value="ECO:0007669"/>
    <property type="project" value="TreeGrafter"/>
</dbReference>
<sequence length="561" mass="65033">MLPIVSGFCGLVYPAVYKEILREIRKPLSEHSTFVTSGHFHGLITVRQKLLLNNSTISTLTETRLTQAVLAHEIAHQWFGNLVTMKWWDDLWLNEGFASMIGLKANDVLSNTTLSRDELSVDIARAMRNDQMPSSVPISRRDEAFDPETAFTSNTYKKATLIILMMERIVSEVTFRDGLRVFLHKFMYKNVDHTDLLAVLTRVYAGSTIGERLVGQNFTLAEVIETWIYQQGFPLLHVRRRSDGYVLVTQEIYRHIPGHKESGVQWKIPIFLRDSSTLKPTVRWLVENSTAVLDLRADMVLDRDGRSFVRVRYDTESYLDIIARLHADVNYIPVGARKIRYDGMYKYDSILSENDGFSARLMDDSFTLAEIGNLSYAHALNISLYLRKETAYPPVKMLNAHLDFLVSRLTTHAKIPPYVRQPLYSTAIMYGDDDVFEFMYSKWKEEVYQIEKERIWIALGASKKKEHIHRIFDDIFFDKHPRDLRHMCASYVSYNHPINHFTSYVLENVDRIKVAQISLKLLKRTLREEELEFFTNLKSLSAFTQMGYPSNSCSKHSHEEL</sequence>
<dbReference type="PANTHER" id="PTHR11533">
    <property type="entry name" value="PROTEASE M1 ZINC METALLOPROTEASE"/>
    <property type="match status" value="1"/>
</dbReference>
<keyword evidence="5" id="KW-0378">Hydrolase</keyword>